<dbReference type="GeneID" id="17305924"/>
<accession>L1JM34</accession>
<keyword evidence="4" id="KW-1185">Reference proteome</keyword>
<dbReference type="PaxDb" id="55529-EKX49462"/>
<dbReference type="EMBL" id="JH992982">
    <property type="protein sequence ID" value="EKX49462.1"/>
    <property type="molecule type" value="Genomic_DNA"/>
</dbReference>
<sequence length="229" mass="25440">MPNVIDEFFGFINDALKINLGGDGDIKKEVEVQKERADRFEKLLLDKERSLEVTPSSQVFLRSQSADSSSSQRRLSRTESVSRSSKPSKKPSSDTKSSSSSSTSSKGLRIQLCDGLDNNAVQVSQDSPKNDFHAAHRDMRSLKNCLHESFKVAHRLSSRTNTISSASSEHSNQYVVEPIGIHASLYDPRKESFNQSKETAKLNRQIGSTADDLIKASLNSVKLHREDTI</sequence>
<dbReference type="RefSeq" id="XP_005836442.1">
    <property type="nucleotide sequence ID" value="XM_005836385.1"/>
</dbReference>
<evidence type="ECO:0000256" key="1">
    <source>
        <dbReference type="SAM" id="MobiDB-lite"/>
    </source>
</evidence>
<evidence type="ECO:0000313" key="4">
    <source>
        <dbReference type="Proteomes" id="UP000011087"/>
    </source>
</evidence>
<dbReference type="HOGENOM" id="CLU_1211764_0_0_1"/>
<proteinExistence type="predicted"/>
<name>L1JM34_GUITC</name>
<dbReference type="Proteomes" id="UP000011087">
    <property type="component" value="Unassembled WGS sequence"/>
</dbReference>
<feature type="compositionally biased region" description="Low complexity" evidence="1">
    <location>
        <begin position="61"/>
        <end position="85"/>
    </location>
</feature>
<feature type="compositionally biased region" description="Low complexity" evidence="1">
    <location>
        <begin position="94"/>
        <end position="106"/>
    </location>
</feature>
<dbReference type="EnsemblProtists" id="EKX49462">
    <property type="protein sequence ID" value="EKX49462"/>
    <property type="gene ID" value="GUITHDRAFT_136124"/>
</dbReference>
<gene>
    <name evidence="2" type="ORF">GUITHDRAFT_136124</name>
</gene>
<feature type="region of interest" description="Disordered" evidence="1">
    <location>
        <begin position="52"/>
        <end position="107"/>
    </location>
</feature>
<reference evidence="4" key="2">
    <citation type="submission" date="2012-11" db="EMBL/GenBank/DDBJ databases">
        <authorList>
            <person name="Kuo A."/>
            <person name="Curtis B.A."/>
            <person name="Tanifuji G."/>
            <person name="Burki F."/>
            <person name="Gruber A."/>
            <person name="Irimia M."/>
            <person name="Maruyama S."/>
            <person name="Arias M.C."/>
            <person name="Ball S.G."/>
            <person name="Gile G.H."/>
            <person name="Hirakawa Y."/>
            <person name="Hopkins J.F."/>
            <person name="Rensing S.A."/>
            <person name="Schmutz J."/>
            <person name="Symeonidi A."/>
            <person name="Elias M."/>
            <person name="Eveleigh R.J."/>
            <person name="Herman E.K."/>
            <person name="Klute M.J."/>
            <person name="Nakayama T."/>
            <person name="Obornik M."/>
            <person name="Reyes-Prieto A."/>
            <person name="Armbrust E.V."/>
            <person name="Aves S.J."/>
            <person name="Beiko R.G."/>
            <person name="Coutinho P."/>
            <person name="Dacks J.B."/>
            <person name="Durnford D.G."/>
            <person name="Fast N.M."/>
            <person name="Green B.R."/>
            <person name="Grisdale C."/>
            <person name="Hempe F."/>
            <person name="Henrissat B."/>
            <person name="Hoppner M.P."/>
            <person name="Ishida K.-I."/>
            <person name="Kim E."/>
            <person name="Koreny L."/>
            <person name="Kroth P.G."/>
            <person name="Liu Y."/>
            <person name="Malik S.-B."/>
            <person name="Maier U.G."/>
            <person name="McRose D."/>
            <person name="Mock T."/>
            <person name="Neilson J.A."/>
            <person name="Onodera N.T."/>
            <person name="Poole A.M."/>
            <person name="Pritham E.J."/>
            <person name="Richards T.A."/>
            <person name="Rocap G."/>
            <person name="Roy S.W."/>
            <person name="Sarai C."/>
            <person name="Schaack S."/>
            <person name="Shirato S."/>
            <person name="Slamovits C.H."/>
            <person name="Spencer D.F."/>
            <person name="Suzuki S."/>
            <person name="Worden A.Z."/>
            <person name="Zauner S."/>
            <person name="Barry K."/>
            <person name="Bell C."/>
            <person name="Bharti A.K."/>
            <person name="Crow J.A."/>
            <person name="Grimwood J."/>
            <person name="Kramer R."/>
            <person name="Lindquist E."/>
            <person name="Lucas S."/>
            <person name="Salamov A."/>
            <person name="McFadden G.I."/>
            <person name="Lane C.E."/>
            <person name="Keeling P.J."/>
            <person name="Gray M.W."/>
            <person name="Grigoriev I.V."/>
            <person name="Archibald J.M."/>
        </authorList>
    </citation>
    <scope>NUCLEOTIDE SEQUENCE</scope>
    <source>
        <strain evidence="4">CCMP2712</strain>
    </source>
</reference>
<evidence type="ECO:0000313" key="3">
    <source>
        <dbReference type="EnsemblProtists" id="EKX49462"/>
    </source>
</evidence>
<protein>
    <submittedName>
        <fullName evidence="2 3">Uncharacterized protein</fullName>
    </submittedName>
</protein>
<reference evidence="2 4" key="1">
    <citation type="journal article" date="2012" name="Nature">
        <title>Algal genomes reveal evolutionary mosaicism and the fate of nucleomorphs.</title>
        <authorList>
            <consortium name="DOE Joint Genome Institute"/>
            <person name="Curtis B.A."/>
            <person name="Tanifuji G."/>
            <person name="Burki F."/>
            <person name="Gruber A."/>
            <person name="Irimia M."/>
            <person name="Maruyama S."/>
            <person name="Arias M.C."/>
            <person name="Ball S.G."/>
            <person name="Gile G.H."/>
            <person name="Hirakawa Y."/>
            <person name="Hopkins J.F."/>
            <person name="Kuo A."/>
            <person name="Rensing S.A."/>
            <person name="Schmutz J."/>
            <person name="Symeonidi A."/>
            <person name="Elias M."/>
            <person name="Eveleigh R.J."/>
            <person name="Herman E.K."/>
            <person name="Klute M.J."/>
            <person name="Nakayama T."/>
            <person name="Obornik M."/>
            <person name="Reyes-Prieto A."/>
            <person name="Armbrust E.V."/>
            <person name="Aves S.J."/>
            <person name="Beiko R.G."/>
            <person name="Coutinho P."/>
            <person name="Dacks J.B."/>
            <person name="Durnford D.G."/>
            <person name="Fast N.M."/>
            <person name="Green B.R."/>
            <person name="Grisdale C.J."/>
            <person name="Hempel F."/>
            <person name="Henrissat B."/>
            <person name="Hoppner M.P."/>
            <person name="Ishida K."/>
            <person name="Kim E."/>
            <person name="Koreny L."/>
            <person name="Kroth P.G."/>
            <person name="Liu Y."/>
            <person name="Malik S.B."/>
            <person name="Maier U.G."/>
            <person name="McRose D."/>
            <person name="Mock T."/>
            <person name="Neilson J.A."/>
            <person name="Onodera N.T."/>
            <person name="Poole A.M."/>
            <person name="Pritham E.J."/>
            <person name="Richards T.A."/>
            <person name="Rocap G."/>
            <person name="Roy S.W."/>
            <person name="Sarai C."/>
            <person name="Schaack S."/>
            <person name="Shirato S."/>
            <person name="Slamovits C.H."/>
            <person name="Spencer D.F."/>
            <person name="Suzuki S."/>
            <person name="Worden A.Z."/>
            <person name="Zauner S."/>
            <person name="Barry K."/>
            <person name="Bell C."/>
            <person name="Bharti A.K."/>
            <person name="Crow J.A."/>
            <person name="Grimwood J."/>
            <person name="Kramer R."/>
            <person name="Lindquist E."/>
            <person name="Lucas S."/>
            <person name="Salamov A."/>
            <person name="McFadden G.I."/>
            <person name="Lane C.E."/>
            <person name="Keeling P.J."/>
            <person name="Gray M.W."/>
            <person name="Grigoriev I.V."/>
            <person name="Archibald J.M."/>
        </authorList>
    </citation>
    <scope>NUCLEOTIDE SEQUENCE</scope>
    <source>
        <strain evidence="2 4">CCMP2712</strain>
    </source>
</reference>
<evidence type="ECO:0000313" key="2">
    <source>
        <dbReference type="EMBL" id="EKX49462.1"/>
    </source>
</evidence>
<dbReference type="KEGG" id="gtt:GUITHDRAFT_136124"/>
<reference evidence="3" key="3">
    <citation type="submission" date="2015-06" db="UniProtKB">
        <authorList>
            <consortium name="EnsemblProtists"/>
        </authorList>
    </citation>
    <scope>IDENTIFICATION</scope>
</reference>
<dbReference type="AlphaFoldDB" id="L1JM34"/>
<organism evidence="2">
    <name type="scientific">Guillardia theta (strain CCMP2712)</name>
    <name type="common">Cryptophyte</name>
    <dbReference type="NCBI Taxonomy" id="905079"/>
    <lineage>
        <taxon>Eukaryota</taxon>
        <taxon>Cryptophyceae</taxon>
        <taxon>Pyrenomonadales</taxon>
        <taxon>Geminigeraceae</taxon>
        <taxon>Guillardia</taxon>
    </lineage>
</organism>